<protein>
    <submittedName>
        <fullName evidence="1">Uncharacterized protein</fullName>
    </submittedName>
</protein>
<proteinExistence type="predicted"/>
<dbReference type="InParanoid" id="A0A0D0E685"/>
<gene>
    <name evidence="1" type="ORF">PAXRUDRAFT_265126</name>
</gene>
<dbReference type="HOGENOM" id="CLU_2237428_0_0_1"/>
<dbReference type="Proteomes" id="UP000054538">
    <property type="component" value="Unassembled WGS sequence"/>
</dbReference>
<accession>A0A0D0E685</accession>
<dbReference type="AlphaFoldDB" id="A0A0D0E685"/>
<organism evidence="1 2">
    <name type="scientific">Paxillus rubicundulus Ve08.2h10</name>
    <dbReference type="NCBI Taxonomy" id="930991"/>
    <lineage>
        <taxon>Eukaryota</taxon>
        <taxon>Fungi</taxon>
        <taxon>Dikarya</taxon>
        <taxon>Basidiomycota</taxon>
        <taxon>Agaricomycotina</taxon>
        <taxon>Agaricomycetes</taxon>
        <taxon>Agaricomycetidae</taxon>
        <taxon>Boletales</taxon>
        <taxon>Paxilineae</taxon>
        <taxon>Paxillaceae</taxon>
        <taxon>Paxillus</taxon>
    </lineage>
</organism>
<reference evidence="2" key="2">
    <citation type="submission" date="2015-01" db="EMBL/GenBank/DDBJ databases">
        <title>Evolutionary Origins and Diversification of the Mycorrhizal Mutualists.</title>
        <authorList>
            <consortium name="DOE Joint Genome Institute"/>
            <consortium name="Mycorrhizal Genomics Consortium"/>
            <person name="Kohler A."/>
            <person name="Kuo A."/>
            <person name="Nagy L.G."/>
            <person name="Floudas D."/>
            <person name="Copeland A."/>
            <person name="Barry K.W."/>
            <person name="Cichocki N."/>
            <person name="Veneault-Fourrey C."/>
            <person name="LaButti K."/>
            <person name="Lindquist E.A."/>
            <person name="Lipzen A."/>
            <person name="Lundell T."/>
            <person name="Morin E."/>
            <person name="Murat C."/>
            <person name="Riley R."/>
            <person name="Ohm R."/>
            <person name="Sun H."/>
            <person name="Tunlid A."/>
            <person name="Henrissat B."/>
            <person name="Grigoriev I.V."/>
            <person name="Hibbett D.S."/>
            <person name="Martin F."/>
        </authorList>
    </citation>
    <scope>NUCLEOTIDE SEQUENCE [LARGE SCALE GENOMIC DNA]</scope>
    <source>
        <strain evidence="2">Ve08.2h10</strain>
    </source>
</reference>
<dbReference type="EMBL" id="KN824959">
    <property type="protein sequence ID" value="KIK96939.1"/>
    <property type="molecule type" value="Genomic_DNA"/>
</dbReference>
<keyword evidence="2" id="KW-1185">Reference proteome</keyword>
<evidence type="ECO:0000313" key="1">
    <source>
        <dbReference type="EMBL" id="KIK96939.1"/>
    </source>
</evidence>
<name>A0A0D0E685_9AGAM</name>
<reference evidence="1 2" key="1">
    <citation type="submission" date="2014-04" db="EMBL/GenBank/DDBJ databases">
        <authorList>
            <consortium name="DOE Joint Genome Institute"/>
            <person name="Kuo A."/>
            <person name="Kohler A."/>
            <person name="Jargeat P."/>
            <person name="Nagy L.G."/>
            <person name="Floudas D."/>
            <person name="Copeland A."/>
            <person name="Barry K.W."/>
            <person name="Cichocki N."/>
            <person name="Veneault-Fourrey C."/>
            <person name="LaButti K."/>
            <person name="Lindquist E.A."/>
            <person name="Lipzen A."/>
            <person name="Lundell T."/>
            <person name="Morin E."/>
            <person name="Murat C."/>
            <person name="Sun H."/>
            <person name="Tunlid A."/>
            <person name="Henrissat B."/>
            <person name="Grigoriev I.V."/>
            <person name="Hibbett D.S."/>
            <person name="Martin F."/>
            <person name="Nordberg H.P."/>
            <person name="Cantor M.N."/>
            <person name="Hua S.X."/>
        </authorList>
    </citation>
    <scope>NUCLEOTIDE SEQUENCE [LARGE SCALE GENOMIC DNA]</scope>
    <source>
        <strain evidence="1 2">Ve08.2h10</strain>
    </source>
</reference>
<sequence length="105" mass="12056">MVLRSNLQQWSGRRFTTRCALHSPHTIRLCHRFSPPSVFNPENYPCFDWLAPWSATHLKALWVGTILRENTSKVGYAPPKNPPKCRGESGKVLPRVARSWDQRGT</sequence>
<evidence type="ECO:0000313" key="2">
    <source>
        <dbReference type="Proteomes" id="UP000054538"/>
    </source>
</evidence>